<feature type="non-terminal residue" evidence="2">
    <location>
        <position position="1"/>
    </location>
</feature>
<dbReference type="PANTHER" id="PTHR13378">
    <property type="entry name" value="REGULATOR COMPLEX PROTEIN LAMTOR3"/>
    <property type="match status" value="1"/>
</dbReference>
<evidence type="ECO:0000313" key="3">
    <source>
        <dbReference type="Proteomes" id="UP001558652"/>
    </source>
</evidence>
<name>A0ABD0Y7Z5_9HEMI</name>
<reference evidence="2 3" key="1">
    <citation type="submission" date="2024-07" db="EMBL/GenBank/DDBJ databases">
        <title>Chromosome-level genome assembly of the water stick insect Ranatra chinensis (Heteroptera: Nepidae).</title>
        <authorList>
            <person name="Liu X."/>
        </authorList>
    </citation>
    <scope>NUCLEOTIDE SEQUENCE [LARGE SCALE GENOMIC DNA]</scope>
    <source>
        <strain evidence="2">Cailab_2021Rc</strain>
        <tissue evidence="2">Muscle</tissue>
    </source>
</reference>
<dbReference type="SUPFAM" id="SSF103196">
    <property type="entry name" value="Roadblock/LC7 domain"/>
    <property type="match status" value="1"/>
</dbReference>
<organism evidence="2 3">
    <name type="scientific">Ranatra chinensis</name>
    <dbReference type="NCBI Taxonomy" id="642074"/>
    <lineage>
        <taxon>Eukaryota</taxon>
        <taxon>Metazoa</taxon>
        <taxon>Ecdysozoa</taxon>
        <taxon>Arthropoda</taxon>
        <taxon>Hexapoda</taxon>
        <taxon>Insecta</taxon>
        <taxon>Pterygota</taxon>
        <taxon>Neoptera</taxon>
        <taxon>Paraneoptera</taxon>
        <taxon>Hemiptera</taxon>
        <taxon>Heteroptera</taxon>
        <taxon>Panheteroptera</taxon>
        <taxon>Nepomorpha</taxon>
        <taxon>Nepidae</taxon>
        <taxon>Ranatrinae</taxon>
        <taxon>Ranatra</taxon>
    </lineage>
</organism>
<evidence type="ECO:0000313" key="2">
    <source>
        <dbReference type="EMBL" id="KAL1123362.1"/>
    </source>
</evidence>
<dbReference type="AlphaFoldDB" id="A0ABD0Y7Z5"/>
<dbReference type="Pfam" id="PF08923">
    <property type="entry name" value="MAPKK1_Int"/>
    <property type="match status" value="1"/>
</dbReference>
<sequence length="138" mass="15289">GVSSNLQATLKKYPKNNQVFQLFSCCRVEGLYGIVISDRDGVPIIRVAAEKSPETILRRNFLSTFGMASHQGDKLGIGKNETIICMFTSYQVIQMSEQALIVTFIGSEKCNTGHILALRPEIQPLLLNLRSVLAIETM</sequence>
<dbReference type="Gene3D" id="3.30.450.30">
    <property type="entry name" value="Dynein light chain 2a, cytoplasmic"/>
    <property type="match status" value="1"/>
</dbReference>
<dbReference type="GO" id="GO:1902533">
    <property type="term" value="P:positive regulation of intracellular signal transduction"/>
    <property type="evidence" value="ECO:0007669"/>
    <property type="project" value="UniProtKB-ARBA"/>
</dbReference>
<proteinExistence type="inferred from homology"/>
<keyword evidence="3" id="KW-1185">Reference proteome</keyword>
<evidence type="ECO:0000256" key="1">
    <source>
        <dbReference type="ARBA" id="ARBA00005356"/>
    </source>
</evidence>
<protein>
    <submittedName>
        <fullName evidence="2">Uncharacterized protein</fullName>
    </submittedName>
</protein>
<gene>
    <name evidence="2" type="ORF">AAG570_002447</name>
</gene>
<dbReference type="GO" id="GO:0005737">
    <property type="term" value="C:cytoplasm"/>
    <property type="evidence" value="ECO:0007669"/>
    <property type="project" value="UniProtKB-ARBA"/>
</dbReference>
<dbReference type="FunFam" id="3.30.450.30:FF:000003">
    <property type="entry name" value="ragulator complex protein LAMTOR3 homolog"/>
    <property type="match status" value="1"/>
</dbReference>
<dbReference type="SMART" id="SM01278">
    <property type="entry name" value="MAPKK1_Int"/>
    <property type="match status" value="1"/>
</dbReference>
<accession>A0ABD0Y7Z5</accession>
<comment type="similarity">
    <text evidence="1">Belongs to the LAMTOR3 family.</text>
</comment>
<dbReference type="PANTHER" id="PTHR13378:SF1">
    <property type="entry name" value="RAGULATOR COMPLEX PROTEIN LAMTOR3"/>
    <property type="match status" value="1"/>
</dbReference>
<dbReference type="InterPro" id="IPR015019">
    <property type="entry name" value="LAMTOR3"/>
</dbReference>
<comment type="caution">
    <text evidence="2">The sequence shown here is derived from an EMBL/GenBank/DDBJ whole genome shotgun (WGS) entry which is preliminary data.</text>
</comment>
<dbReference type="Proteomes" id="UP001558652">
    <property type="component" value="Unassembled WGS sequence"/>
</dbReference>
<dbReference type="EMBL" id="JBFDAA010000012">
    <property type="protein sequence ID" value="KAL1123362.1"/>
    <property type="molecule type" value="Genomic_DNA"/>
</dbReference>